<keyword evidence="2" id="KW-1185">Reference proteome</keyword>
<sequence>MAALICNLPSVEVWVRKEYLTDHQSGHGEFVKGVWVSAKSIPGRTFYFETYLPEYAAMYDKLPISAFVSAPETPNPDMNLPNLQFWNCMDYGVVSVTKQFIGSMDYELYTRDYGIQKGTYICTLDNYHQDPEVVDYATSENPAEHKSHNLIELENGQYALYPNNRMRIYDNSLTPVEPKMPDFKVSTQYYQVENGFERLGMGREDEYFWKTAKERENSPEKEENDSK</sequence>
<accession>E3SIY7</accession>
<dbReference type="RefSeq" id="YP_004322249.1">
    <property type="nucleotide sequence ID" value="NC_015279.1"/>
</dbReference>
<dbReference type="KEGG" id="vg:10326725"/>
<evidence type="ECO:0000313" key="2">
    <source>
        <dbReference type="Proteomes" id="UP000006524"/>
    </source>
</evidence>
<proteinExistence type="predicted"/>
<protein>
    <submittedName>
        <fullName evidence="1">Phosphoribosylaminoimidazole synthetase</fullName>
    </submittedName>
</protein>
<dbReference type="OrthoDB" id="7811at10239"/>
<dbReference type="GeneID" id="10326725"/>
<dbReference type="EMBL" id="GU071095">
    <property type="protein sequence ID" value="ADO97435.1"/>
    <property type="molecule type" value="Genomic_DNA"/>
</dbReference>
<reference evidence="1 2" key="1">
    <citation type="journal article" date="2010" name="Environ. Microbiol.">
        <title>Genomic analysis of oceanic cyanobacterial myoviruses compared with T4-like myoviruses from diverse hosts and environments.</title>
        <authorList>
            <person name="Sullivan M.B."/>
            <person name="Huang K.H."/>
            <person name="Ignacio-Espinoza J.C."/>
            <person name="Berlin A.M."/>
            <person name="Kelly L."/>
            <person name="Weigele P.R."/>
            <person name="DeFrancesco A.S."/>
            <person name="Kern S.E."/>
            <person name="Thompson L.R."/>
            <person name="Young S."/>
            <person name="Yandava C."/>
            <person name="Fu R."/>
            <person name="Krastins B."/>
            <person name="Chase M."/>
            <person name="Sarracino D."/>
            <person name="Osburne M.S."/>
            <person name="Henn M.R."/>
            <person name="Chisholm S.W."/>
        </authorList>
    </citation>
    <scope>NUCLEOTIDE SEQUENCE [LARGE SCALE GENOMIC DNA]</scope>
    <source>
        <strain evidence="1">8017-1</strain>
    </source>
</reference>
<gene>
    <name evidence="1" type="primary">purM</name>
    <name evidence="1" type="ORF">SSM2_093</name>
</gene>
<evidence type="ECO:0000313" key="1">
    <source>
        <dbReference type="EMBL" id="ADO97435.1"/>
    </source>
</evidence>
<organism evidence="1 2">
    <name type="scientific">Synechococcus phage S-SM2</name>
    <dbReference type="NCBI Taxonomy" id="444860"/>
    <lineage>
        <taxon>Viruses</taxon>
        <taxon>Duplodnaviria</taxon>
        <taxon>Heunggongvirae</taxon>
        <taxon>Uroviricota</taxon>
        <taxon>Caudoviricetes</taxon>
        <taxon>Pantevenvirales</taxon>
        <taxon>Kyanoviridae</taxon>
        <taxon>Nilusvirus</taxon>
        <taxon>Nilusvirus ssm2</taxon>
    </lineage>
</organism>
<name>E3SIY7_9CAUD</name>
<dbReference type="Proteomes" id="UP000006524">
    <property type="component" value="Segment"/>
</dbReference>